<feature type="domain" description="Phosphatidic acid phosphatase type 2/haloperoxidase" evidence="3">
    <location>
        <begin position="116"/>
        <end position="231"/>
    </location>
</feature>
<protein>
    <recommendedName>
        <fullName evidence="1">Acid phosphatase</fullName>
        <ecNumber evidence="1">3.1.3.2</ecNumber>
    </recommendedName>
</protein>
<dbReference type="InterPro" id="IPR000326">
    <property type="entry name" value="PAP2/HPO"/>
</dbReference>
<evidence type="ECO:0000313" key="5">
    <source>
        <dbReference type="Proteomes" id="UP000516349"/>
    </source>
</evidence>
<evidence type="ECO:0000256" key="1">
    <source>
        <dbReference type="PIRNR" id="PIRNR000897"/>
    </source>
</evidence>
<evidence type="ECO:0000313" key="4">
    <source>
        <dbReference type="EMBL" id="QNT79157.1"/>
    </source>
</evidence>
<dbReference type="GO" id="GO:0003993">
    <property type="term" value="F:acid phosphatase activity"/>
    <property type="evidence" value="ECO:0007669"/>
    <property type="project" value="UniProtKB-EC"/>
</dbReference>
<keyword evidence="1" id="KW-0378">Hydrolase</keyword>
<dbReference type="Gene3D" id="1.20.144.10">
    <property type="entry name" value="Phosphatidic acid phosphatase type 2/haloperoxidase"/>
    <property type="match status" value="1"/>
</dbReference>
<feature type="chain" id="PRO_5028972476" description="Acid phosphatase" evidence="2">
    <location>
        <begin position="29"/>
        <end position="276"/>
    </location>
</feature>
<dbReference type="CDD" id="cd03397">
    <property type="entry name" value="PAP2_acid_phosphatase"/>
    <property type="match status" value="1"/>
</dbReference>
<gene>
    <name evidence="4" type="ORF">JGUZn3_19450</name>
</gene>
<name>A0A7H1NTP7_9PROT</name>
<organism evidence="4 5">
    <name type="scientific">Entomobacter blattae</name>
    <dbReference type="NCBI Taxonomy" id="2762277"/>
    <lineage>
        <taxon>Bacteria</taxon>
        <taxon>Pseudomonadati</taxon>
        <taxon>Pseudomonadota</taxon>
        <taxon>Alphaproteobacteria</taxon>
        <taxon>Acetobacterales</taxon>
        <taxon>Acetobacteraceae</taxon>
        <taxon>Entomobacter</taxon>
    </lineage>
</organism>
<evidence type="ECO:0000259" key="3">
    <source>
        <dbReference type="SMART" id="SM00014"/>
    </source>
</evidence>
<dbReference type="EMBL" id="CP060244">
    <property type="protein sequence ID" value="QNT79157.1"/>
    <property type="molecule type" value="Genomic_DNA"/>
</dbReference>
<dbReference type="SMART" id="SM00014">
    <property type="entry name" value="acidPPc"/>
    <property type="match status" value="1"/>
</dbReference>
<comment type="similarity">
    <text evidence="1">Belongs to the class A bacterial acid phosphatase family.</text>
</comment>
<dbReference type="SUPFAM" id="SSF48317">
    <property type="entry name" value="Acid phosphatase/Vanadium-dependent haloperoxidase"/>
    <property type="match status" value="1"/>
</dbReference>
<feature type="signal peptide" evidence="2">
    <location>
        <begin position="1"/>
        <end position="28"/>
    </location>
</feature>
<dbReference type="RefSeq" id="WP_203413341.1">
    <property type="nucleotide sequence ID" value="NZ_CP060244.1"/>
</dbReference>
<dbReference type="PIRSF" id="PIRSF000897">
    <property type="entry name" value="Acid_Ptase_ClsA"/>
    <property type="match status" value="1"/>
</dbReference>
<dbReference type="InterPro" id="IPR001011">
    <property type="entry name" value="Acid_Pase_classA_bac"/>
</dbReference>
<dbReference type="EC" id="3.1.3.2" evidence="1"/>
<keyword evidence="5" id="KW-1185">Reference proteome</keyword>
<keyword evidence="2" id="KW-0732">Signal</keyword>
<accession>A0A7H1NTP7</accession>
<dbReference type="PRINTS" id="PR00483">
    <property type="entry name" value="BACPHPHTASE"/>
</dbReference>
<evidence type="ECO:0000256" key="2">
    <source>
        <dbReference type="SAM" id="SignalP"/>
    </source>
</evidence>
<dbReference type="InterPro" id="IPR036938">
    <property type="entry name" value="PAP2/HPO_sf"/>
</dbReference>
<dbReference type="Proteomes" id="UP000516349">
    <property type="component" value="Chromosome"/>
</dbReference>
<reference evidence="4 5" key="1">
    <citation type="submission" date="2020-08" db="EMBL/GenBank/DDBJ databases">
        <title>Complete genome sequence of Entomobacter blattae G55GP.</title>
        <authorList>
            <person name="Poehlein A."/>
            <person name="Guzman J."/>
            <person name="Daniel R."/>
            <person name="Vilcinskas A."/>
        </authorList>
    </citation>
    <scope>NUCLEOTIDE SEQUENCE [LARGE SCALE GENOMIC DNA]</scope>
    <source>
        <strain evidence="4 5">G55GP</strain>
    </source>
</reference>
<sequence length="276" mass="31004">MATLSRYCLLTILAFGFQSGGLAPFLLAATLPTSTTSENKAENKTEPPVLSYIAPPPGENSYAQRLDTETYFATRKLKDTPRWNLAYKDSKLQTEELLETFSCASHLQFKKNSFPAVFSLFDFISHTVKTYVDQDKNLWQRKRPFVLYQDQPFCTEEKRDSLGKTYSYPSGHTSLGWSFALALSELIPQHSAEILARGRQYGESRIICGAHWRSDVEAGFLEGAGIVSMLQNNPQFQEKLAAARKEITQNYTPLTPQALNQCTQDAAILKPSPLDE</sequence>
<dbReference type="AlphaFoldDB" id="A0A7H1NTP7"/>
<comment type="catalytic activity">
    <reaction evidence="1">
        <text>a phosphate monoester + H2O = an alcohol + phosphate</text>
        <dbReference type="Rhea" id="RHEA:15017"/>
        <dbReference type="ChEBI" id="CHEBI:15377"/>
        <dbReference type="ChEBI" id="CHEBI:30879"/>
        <dbReference type="ChEBI" id="CHEBI:43474"/>
        <dbReference type="ChEBI" id="CHEBI:67140"/>
        <dbReference type="EC" id="3.1.3.2"/>
    </reaction>
</comment>
<dbReference type="Pfam" id="PF01569">
    <property type="entry name" value="PAP2"/>
    <property type="match status" value="1"/>
</dbReference>
<proteinExistence type="inferred from homology"/>
<dbReference type="KEGG" id="ebla:JGUZn3_19450"/>
<dbReference type="GO" id="GO:0030288">
    <property type="term" value="C:outer membrane-bounded periplasmic space"/>
    <property type="evidence" value="ECO:0007669"/>
    <property type="project" value="InterPro"/>
</dbReference>